<dbReference type="EMBL" id="FRDH01000010">
    <property type="protein sequence ID" value="SHN61815.1"/>
    <property type="molecule type" value="Genomic_DNA"/>
</dbReference>
<evidence type="ECO:0000313" key="2">
    <source>
        <dbReference type="Proteomes" id="UP000184097"/>
    </source>
</evidence>
<name>A0A1M7STH9_9FIRM</name>
<protein>
    <submittedName>
        <fullName evidence="1">Uncharacterized protein</fullName>
    </submittedName>
</protein>
<proteinExistence type="predicted"/>
<organism evidence="1 2">
    <name type="scientific">Butyrivibrio hungatei DSM 14810</name>
    <dbReference type="NCBI Taxonomy" id="1121132"/>
    <lineage>
        <taxon>Bacteria</taxon>
        <taxon>Bacillati</taxon>
        <taxon>Bacillota</taxon>
        <taxon>Clostridia</taxon>
        <taxon>Lachnospirales</taxon>
        <taxon>Lachnospiraceae</taxon>
        <taxon>Butyrivibrio</taxon>
    </lineage>
</organism>
<dbReference type="Proteomes" id="UP000184097">
    <property type="component" value="Unassembled WGS sequence"/>
</dbReference>
<gene>
    <name evidence="1" type="ORF">SAMN02745247_02400</name>
</gene>
<evidence type="ECO:0000313" key="1">
    <source>
        <dbReference type="EMBL" id="SHN61815.1"/>
    </source>
</evidence>
<reference evidence="1 2" key="1">
    <citation type="submission" date="2016-12" db="EMBL/GenBank/DDBJ databases">
        <authorList>
            <person name="Song W.-J."/>
            <person name="Kurnit D.M."/>
        </authorList>
    </citation>
    <scope>NUCLEOTIDE SEQUENCE [LARGE SCALE GENOMIC DNA]</scope>
    <source>
        <strain evidence="1 2">DSM 14810</strain>
    </source>
</reference>
<sequence length="266" mass="31136">MQDYKEKLEKQIQEIDALITQIDKNALRVKSLSNCGIAISKSNGKDQYYWVDKLAQKRKYARIEEMDKLKKVAQRDYEMLLKKKLVKIRNDILGFLKLYDIKSLENVYMGMADARKKLVTPIIEPLDIYVENWKKEIYEPMGINESVTEFFSNNGIRVRSKSELIIANMLEQSGIPYRYEYPLALKGMGAVRPDFTCLNIRTRKEYIWEHFGMMDNIAYANKNVVKIEAYEQSGYFLGKNMIMTFETSQHAISSNIIKAMIKEYLV</sequence>
<accession>A0A1M7STH9</accession>
<dbReference type="AlphaFoldDB" id="A0A1M7STH9"/>
<dbReference type="RefSeq" id="WP_072704467.1">
    <property type="nucleotide sequence ID" value="NZ_FRDH01000010.1"/>
</dbReference>